<keyword evidence="3" id="KW-1185">Reference proteome</keyword>
<reference evidence="3" key="1">
    <citation type="submission" date="2017-05" db="EMBL/GenBank/DDBJ databases">
        <title>Dechlorination kinetics govern the competition between two new strains of the genus Sulfurospirillum.</title>
        <authorList>
            <person name="Buttet G.F."/>
            <person name="Murray A.M."/>
            <person name="Goris T."/>
            <person name="Burion M."/>
            <person name="Lin B."/>
            <person name="Rolle M."/>
            <person name="Maillard J."/>
        </authorList>
    </citation>
    <scope>NUCLEOTIDE SEQUENCE [LARGE SCALE GENOMIC DNA]</scope>
    <source>
        <strain evidence="3">SL2-1</strain>
    </source>
</reference>
<evidence type="ECO:0000313" key="2">
    <source>
        <dbReference type="EMBL" id="ARU49609.1"/>
    </source>
</evidence>
<organism evidence="2 3">
    <name type="scientific">Sulfurospirillum diekertiae</name>
    <dbReference type="NCBI Taxonomy" id="1854492"/>
    <lineage>
        <taxon>Bacteria</taxon>
        <taxon>Pseudomonadati</taxon>
        <taxon>Campylobacterota</taxon>
        <taxon>Epsilonproteobacteria</taxon>
        <taxon>Campylobacterales</taxon>
        <taxon>Sulfurospirillaceae</taxon>
        <taxon>Sulfurospirillum</taxon>
    </lineage>
</organism>
<protein>
    <recommendedName>
        <fullName evidence="1">Transglutaminase-like domain-containing protein</fullName>
    </recommendedName>
</protein>
<proteinExistence type="predicted"/>
<dbReference type="PANTHER" id="PTHR33490:SF3">
    <property type="entry name" value="CONSERVED INTEGRAL MEMBRANE PROTEIN"/>
    <property type="match status" value="1"/>
</dbReference>
<dbReference type="InterPro" id="IPR038765">
    <property type="entry name" value="Papain-like_cys_pep_sf"/>
</dbReference>
<sequence length="199" mass="22468">MTETLNAYLQSSFVIDFEHPSILEKAKELRGDTQKDVDIAKNCFTFVRDHIRHTGDHRDAIITCKASDVLALQTGWCYAKSHLLAALCRANSIPTGFCYQRLSLLGNGDEPYTLHGLNAIYLKDFGWYRVDARGNKEGVNAEFSPPLEQLAFKVKASHEIDFQEILSEPLSIVITALQTYTSFEESLKHLPDCTEITRL</sequence>
<dbReference type="KEGG" id="suls:Sdiek1_2459"/>
<dbReference type="Gene3D" id="3.10.620.30">
    <property type="match status" value="1"/>
</dbReference>
<dbReference type="RefSeq" id="WP_238098983.1">
    <property type="nucleotide sequence ID" value="NZ_CP021416.1"/>
</dbReference>
<evidence type="ECO:0000313" key="3">
    <source>
        <dbReference type="Proteomes" id="UP000196005"/>
    </source>
</evidence>
<gene>
    <name evidence="2" type="ORF">Sdiek1_2459</name>
</gene>
<dbReference type="EMBL" id="CP021416">
    <property type="protein sequence ID" value="ARU49609.1"/>
    <property type="molecule type" value="Genomic_DNA"/>
</dbReference>
<dbReference type="AlphaFoldDB" id="A0A1Y0HNA3"/>
<dbReference type="InterPro" id="IPR002931">
    <property type="entry name" value="Transglutaminase-like"/>
</dbReference>
<dbReference type="SUPFAM" id="SSF54001">
    <property type="entry name" value="Cysteine proteinases"/>
    <property type="match status" value="1"/>
</dbReference>
<feature type="domain" description="Transglutaminase-like" evidence="1">
    <location>
        <begin position="26"/>
        <end position="132"/>
    </location>
</feature>
<dbReference type="Proteomes" id="UP000196005">
    <property type="component" value="Chromosome"/>
</dbReference>
<dbReference type="PANTHER" id="PTHR33490">
    <property type="entry name" value="BLR5614 PROTEIN-RELATED"/>
    <property type="match status" value="1"/>
</dbReference>
<evidence type="ECO:0000259" key="1">
    <source>
        <dbReference type="Pfam" id="PF01841"/>
    </source>
</evidence>
<dbReference type="Pfam" id="PF01841">
    <property type="entry name" value="Transglut_core"/>
    <property type="match status" value="1"/>
</dbReference>
<accession>A0A1Y0HNA3</accession>
<name>A0A1Y0HNA3_9BACT</name>